<comment type="similarity">
    <text evidence="2">Belongs to the NADH:flavin oxidoreductase/NADH oxidase family.</text>
</comment>
<protein>
    <submittedName>
        <fullName evidence="6">N-ethylmaleimide reductase</fullName>
        <ecNumber evidence="6">1.-.-.-</ecNumber>
    </submittedName>
</protein>
<evidence type="ECO:0000256" key="3">
    <source>
        <dbReference type="ARBA" id="ARBA00023002"/>
    </source>
</evidence>
<dbReference type="InterPro" id="IPR045247">
    <property type="entry name" value="Oye-like"/>
</dbReference>
<comment type="cofactor">
    <cofactor evidence="1">
        <name>FMN</name>
        <dbReference type="ChEBI" id="CHEBI:58210"/>
    </cofactor>
</comment>
<dbReference type="EMBL" id="UAQP01000014">
    <property type="protein sequence ID" value="SPU54809.1"/>
    <property type="molecule type" value="Genomic_DNA"/>
</dbReference>
<name>A0A2X1BFD3_BREVE</name>
<dbReference type="FunFam" id="3.20.20.70:FF:000059">
    <property type="entry name" value="N-ethylmaleimide reductase, FMN-linked"/>
    <property type="match status" value="1"/>
</dbReference>
<feature type="domain" description="NADH:flavin oxidoreductase/NADH oxidase N-terminal" evidence="5">
    <location>
        <begin position="3"/>
        <end position="333"/>
    </location>
</feature>
<dbReference type="PANTHER" id="PTHR22893:SF91">
    <property type="entry name" value="NADPH DEHYDROGENASE 2-RELATED"/>
    <property type="match status" value="1"/>
</dbReference>
<dbReference type="CDD" id="cd02933">
    <property type="entry name" value="OYE_like_FMN"/>
    <property type="match status" value="1"/>
</dbReference>
<evidence type="ECO:0000256" key="2">
    <source>
        <dbReference type="ARBA" id="ARBA00005979"/>
    </source>
</evidence>
<proteinExistence type="inferred from homology"/>
<dbReference type="InterPro" id="IPR013785">
    <property type="entry name" value="Aldolase_TIM"/>
</dbReference>
<evidence type="ECO:0000256" key="1">
    <source>
        <dbReference type="ARBA" id="ARBA00001917"/>
    </source>
</evidence>
<dbReference type="GO" id="GO:0010181">
    <property type="term" value="F:FMN binding"/>
    <property type="evidence" value="ECO:0007669"/>
    <property type="project" value="InterPro"/>
</dbReference>
<dbReference type="Pfam" id="PF00724">
    <property type="entry name" value="Oxidored_FMN"/>
    <property type="match status" value="1"/>
</dbReference>
<dbReference type="Gene3D" id="3.20.20.70">
    <property type="entry name" value="Aldolase class I"/>
    <property type="match status" value="1"/>
</dbReference>
<gene>
    <name evidence="6" type="primary">nemA</name>
    <name evidence="6" type="ORF">NCTC11166_02195</name>
</gene>
<accession>A0A2X1BFD3</accession>
<dbReference type="AlphaFoldDB" id="A0A2X1BFD3"/>
<feature type="region of interest" description="Disordered" evidence="4">
    <location>
        <begin position="340"/>
        <end position="363"/>
    </location>
</feature>
<evidence type="ECO:0000313" key="6">
    <source>
        <dbReference type="EMBL" id="SPU54809.1"/>
    </source>
</evidence>
<dbReference type="RefSeq" id="WP_112862923.1">
    <property type="nucleotide sequence ID" value="NZ_UAQP01000014.1"/>
</dbReference>
<organism evidence="6 7">
    <name type="scientific">Brevundimonas vesicularis</name>
    <name type="common">Pseudomonas vesicularis</name>
    <dbReference type="NCBI Taxonomy" id="41276"/>
    <lineage>
        <taxon>Bacteria</taxon>
        <taxon>Pseudomonadati</taxon>
        <taxon>Pseudomonadota</taxon>
        <taxon>Alphaproteobacteria</taxon>
        <taxon>Caulobacterales</taxon>
        <taxon>Caulobacteraceae</taxon>
        <taxon>Brevundimonas</taxon>
    </lineage>
</organism>
<dbReference type="PANTHER" id="PTHR22893">
    <property type="entry name" value="NADH OXIDOREDUCTASE-RELATED"/>
    <property type="match status" value="1"/>
</dbReference>
<reference evidence="6 7" key="1">
    <citation type="submission" date="2018-06" db="EMBL/GenBank/DDBJ databases">
        <authorList>
            <consortium name="Pathogen Informatics"/>
            <person name="Doyle S."/>
        </authorList>
    </citation>
    <scope>NUCLEOTIDE SEQUENCE [LARGE SCALE GENOMIC DNA]</scope>
    <source>
        <strain evidence="6 7">NCTC11166</strain>
    </source>
</reference>
<dbReference type="EC" id="1.-.-.-" evidence="6"/>
<dbReference type="Proteomes" id="UP000251186">
    <property type="component" value="Unassembled WGS sequence"/>
</dbReference>
<dbReference type="GO" id="GO:0016628">
    <property type="term" value="F:oxidoreductase activity, acting on the CH-CH group of donors, NAD or NADP as acceptor"/>
    <property type="evidence" value="ECO:0007669"/>
    <property type="project" value="UniProtKB-ARBA"/>
</dbReference>
<evidence type="ECO:0000313" key="7">
    <source>
        <dbReference type="Proteomes" id="UP000251186"/>
    </source>
</evidence>
<dbReference type="GO" id="GO:0005829">
    <property type="term" value="C:cytosol"/>
    <property type="evidence" value="ECO:0007669"/>
    <property type="project" value="TreeGrafter"/>
</dbReference>
<keyword evidence="3 6" id="KW-0560">Oxidoreductase</keyword>
<evidence type="ECO:0000256" key="4">
    <source>
        <dbReference type="SAM" id="MobiDB-lite"/>
    </source>
</evidence>
<sequence>MPDLFAPYDLHGLALPNRIAMSAMTRTRASETGVPTDLMRDYYVQRASAGLIVTECTQVSEQGHGIIRCPGIHTADQIAGWRKVTDAVHDAGGRIYVQLWHCGRVAHPEMRGGEPPVGPSPLPAEGDFFLPRGRVEFPTPRPLELEEIAPIVEDFAQATRNAREAGFDGVELHGANGYLQDQFLQDGSNHRSDAYGGGVANRARLMIETAEAMIAAWSAERVGIRLSPSSSLYGMKDSDPRETFGHLVSTLDALEIGYITLLEPNAKDAKKGVQIEHVVETLGPLTSRPLIVNTGFDKAKGNEAIASGFVNLVAYGVPYIANPDLVERFRADAALNKPDPETFYGEGPTGYTDYPAMANETTR</sequence>
<evidence type="ECO:0000259" key="5">
    <source>
        <dbReference type="Pfam" id="PF00724"/>
    </source>
</evidence>
<dbReference type="InterPro" id="IPR001155">
    <property type="entry name" value="OxRdtase_FMN_N"/>
</dbReference>
<dbReference type="SUPFAM" id="SSF51395">
    <property type="entry name" value="FMN-linked oxidoreductases"/>
    <property type="match status" value="1"/>
</dbReference>